<gene>
    <name evidence="1" type="ORF">EJN92_20525</name>
</gene>
<evidence type="ECO:0008006" key="3">
    <source>
        <dbReference type="Google" id="ProtNLM"/>
    </source>
</evidence>
<sequence length="212" mass="22829">MSIEAPQASNPAPVSYGGAPLSGGFVAGTLIHTKRGLLPLGQLQVGDEIALASEPGLPLFSPIVKLMRKPDQSVVLLEFIQHDELSAGELIVHPDQLFWVAEQGWTAAHRLSYGMPIKRLGKADATALRVLDLFATEQAQVACNFDQSDFTGPTIDLRDQAIRIFYEGVPNDTVTSGEIEPFSCELICLQVASADHMLVGNMGILVRLDPVP</sequence>
<proteinExistence type="predicted"/>
<dbReference type="InterPro" id="IPR036844">
    <property type="entry name" value="Hint_dom_sf"/>
</dbReference>
<dbReference type="SUPFAM" id="SSF51294">
    <property type="entry name" value="Hedgehog/intein (Hint) domain"/>
    <property type="match status" value="1"/>
</dbReference>
<reference evidence="1 2" key="1">
    <citation type="journal article" date="2011" name="Int. J. Syst. Evol. Microbiol.">
        <title>Description of Undibacterium oligocarboniphilum sp. nov., isolated from purified water, and Undibacterium pigrum strain CCUG 49012 as the type strain of Undibacterium parvum sp. nov., and emended descriptions of the genus Undibacterium and the species Undibacterium pigrum.</title>
        <authorList>
            <person name="Eder W."/>
            <person name="Wanner G."/>
            <person name="Ludwig W."/>
            <person name="Busse H.J."/>
            <person name="Ziemke-Kageler F."/>
            <person name="Lang E."/>
        </authorList>
    </citation>
    <scope>NUCLEOTIDE SEQUENCE [LARGE SCALE GENOMIC DNA]</scope>
    <source>
        <strain evidence="1 2">DSM 23061</strain>
    </source>
</reference>
<organism evidence="1 2">
    <name type="scientific">Undibacterium parvum</name>
    <dbReference type="NCBI Taxonomy" id="401471"/>
    <lineage>
        <taxon>Bacteria</taxon>
        <taxon>Pseudomonadati</taxon>
        <taxon>Pseudomonadota</taxon>
        <taxon>Betaproteobacteria</taxon>
        <taxon>Burkholderiales</taxon>
        <taxon>Oxalobacteraceae</taxon>
        <taxon>Undibacterium</taxon>
    </lineage>
</organism>
<name>A0A3S9HPX1_9BURK</name>
<dbReference type="OrthoDB" id="5666689at2"/>
<dbReference type="KEGG" id="upv:EJN92_20525"/>
<dbReference type="Gene3D" id="2.170.16.10">
    <property type="entry name" value="Hedgehog/Intein (Hint) domain"/>
    <property type="match status" value="1"/>
</dbReference>
<accession>A0A3S9HPX1</accession>
<evidence type="ECO:0000313" key="2">
    <source>
        <dbReference type="Proteomes" id="UP000275663"/>
    </source>
</evidence>
<protein>
    <recommendedName>
        <fullName evidence="3">Hedgehog/Intein (Hint) domain-containing protein</fullName>
    </recommendedName>
</protein>
<dbReference type="AlphaFoldDB" id="A0A3S9HPX1"/>
<dbReference type="EMBL" id="CP034464">
    <property type="protein sequence ID" value="AZP14173.1"/>
    <property type="molecule type" value="Genomic_DNA"/>
</dbReference>
<keyword evidence="2" id="KW-1185">Reference proteome</keyword>
<evidence type="ECO:0000313" key="1">
    <source>
        <dbReference type="EMBL" id="AZP14173.1"/>
    </source>
</evidence>
<dbReference type="RefSeq" id="WP_126129534.1">
    <property type="nucleotide sequence ID" value="NZ_CP034464.1"/>
</dbReference>
<dbReference type="Proteomes" id="UP000275663">
    <property type="component" value="Chromosome"/>
</dbReference>